<comment type="caution">
    <text evidence="2">The sequence shown here is derived from an EMBL/GenBank/DDBJ whole genome shotgun (WGS) entry which is preliminary data.</text>
</comment>
<dbReference type="OrthoDB" id="2898509at2759"/>
<dbReference type="InterPro" id="IPR036291">
    <property type="entry name" value="NAD(P)-bd_dom_sf"/>
</dbReference>
<proteinExistence type="predicted"/>
<gene>
    <name evidence="2" type="ORF">FHL15_001192</name>
</gene>
<protein>
    <recommendedName>
        <fullName evidence="4">Ketoreductase (KR) domain-containing protein</fullName>
    </recommendedName>
</protein>
<dbReference type="PANTHER" id="PTHR47534:SF3">
    <property type="entry name" value="ALCOHOL DEHYDROGENASE-LIKE C-TERMINAL DOMAIN-CONTAINING PROTEIN"/>
    <property type="match status" value="1"/>
</dbReference>
<dbReference type="AlphaFoldDB" id="A0A553ICQ5"/>
<dbReference type="EMBL" id="VFLP01000004">
    <property type="protein sequence ID" value="TRX97982.1"/>
    <property type="molecule type" value="Genomic_DNA"/>
</dbReference>
<dbReference type="SUPFAM" id="SSF51735">
    <property type="entry name" value="NAD(P)-binding Rossmann-fold domains"/>
    <property type="match status" value="1"/>
</dbReference>
<evidence type="ECO:0000313" key="2">
    <source>
        <dbReference type="EMBL" id="TRX97982.1"/>
    </source>
</evidence>
<keyword evidence="1" id="KW-0560">Oxidoreductase</keyword>
<accession>A0A553ICQ5</accession>
<evidence type="ECO:0000256" key="1">
    <source>
        <dbReference type="ARBA" id="ARBA00023002"/>
    </source>
</evidence>
<sequence length="324" mass="36460">MAKMRLDAIIKENANFEFQNRQDYNGRNSVCVFVGAMNGIGAKVLERLLMASYHSAVFYVLWNSSKSSTVYRKRVFDALLNRGCKLIYVEADDTRIADIDIATNQILAAEDKVDYLCMSKNIEEATVSSEGVQTETVVSYASRMRLISNLLPLLGRSQQPRVLNILNHGVRPTNGDYEGQKTIMQHTSVMTNLAFNHLATENPHITFILSPLGFDKAGSSQDTNAAVTMGVILKTWHSIPEKCRNVSERVFGTKADKILERHIYYLTGYCRESGAFHIDKRGDIVPNARPSEEEDKNRPEDAWEFAEKEWQLALATKVANQSSL</sequence>
<name>A0A553ICQ5_9PEZI</name>
<evidence type="ECO:0008006" key="4">
    <source>
        <dbReference type="Google" id="ProtNLM"/>
    </source>
</evidence>
<dbReference type="InterPro" id="IPR052228">
    <property type="entry name" value="Sec_Metab_Biosynth_Oxidored"/>
</dbReference>
<dbReference type="Proteomes" id="UP000319160">
    <property type="component" value="Unassembled WGS sequence"/>
</dbReference>
<dbReference type="Gene3D" id="3.40.50.720">
    <property type="entry name" value="NAD(P)-binding Rossmann-like Domain"/>
    <property type="match status" value="1"/>
</dbReference>
<dbReference type="PANTHER" id="PTHR47534">
    <property type="entry name" value="YALI0E05731P"/>
    <property type="match status" value="1"/>
</dbReference>
<organism evidence="2 3">
    <name type="scientific">Xylaria flabelliformis</name>
    <dbReference type="NCBI Taxonomy" id="2512241"/>
    <lineage>
        <taxon>Eukaryota</taxon>
        <taxon>Fungi</taxon>
        <taxon>Dikarya</taxon>
        <taxon>Ascomycota</taxon>
        <taxon>Pezizomycotina</taxon>
        <taxon>Sordariomycetes</taxon>
        <taxon>Xylariomycetidae</taxon>
        <taxon>Xylariales</taxon>
        <taxon>Xylariaceae</taxon>
        <taxon>Xylaria</taxon>
    </lineage>
</organism>
<reference evidence="3" key="1">
    <citation type="submission" date="2019-06" db="EMBL/GenBank/DDBJ databases">
        <title>Draft genome sequence of the griseofulvin-producing fungus Xylaria cubensis strain G536.</title>
        <authorList>
            <person name="Mead M.E."/>
            <person name="Raja H.A."/>
            <person name="Steenwyk J.L."/>
            <person name="Knowles S.L."/>
            <person name="Oberlies N.H."/>
            <person name="Rokas A."/>
        </authorList>
    </citation>
    <scope>NUCLEOTIDE SEQUENCE [LARGE SCALE GENOMIC DNA]</scope>
    <source>
        <strain evidence="3">G536</strain>
    </source>
</reference>
<evidence type="ECO:0000313" key="3">
    <source>
        <dbReference type="Proteomes" id="UP000319160"/>
    </source>
</evidence>
<dbReference type="GO" id="GO:0016491">
    <property type="term" value="F:oxidoreductase activity"/>
    <property type="evidence" value="ECO:0007669"/>
    <property type="project" value="UniProtKB-KW"/>
</dbReference>
<dbReference type="STRING" id="2512241.A0A553ICQ5"/>
<keyword evidence="3" id="KW-1185">Reference proteome</keyword>